<dbReference type="Pfam" id="PF07452">
    <property type="entry name" value="CHRD"/>
    <property type="match status" value="1"/>
</dbReference>
<protein>
    <submittedName>
        <fullName evidence="3">CHRD domain-containing protein</fullName>
    </submittedName>
</protein>
<feature type="signal peptide" evidence="1">
    <location>
        <begin position="1"/>
        <end position="21"/>
    </location>
</feature>
<proteinExistence type="predicted"/>
<feature type="chain" id="PRO_5021720388" evidence="1">
    <location>
        <begin position="22"/>
        <end position="211"/>
    </location>
</feature>
<evidence type="ECO:0000313" key="4">
    <source>
        <dbReference type="Proteomes" id="UP000315369"/>
    </source>
</evidence>
<feature type="domain" description="CHRD" evidence="2">
    <location>
        <begin position="66"/>
        <end position="206"/>
    </location>
</feature>
<dbReference type="EMBL" id="VIFM01000037">
    <property type="protein sequence ID" value="TQF15716.1"/>
    <property type="molecule type" value="Genomic_DNA"/>
</dbReference>
<gene>
    <name evidence="3" type="ORF">FJV41_12030</name>
</gene>
<dbReference type="AlphaFoldDB" id="A0A540X391"/>
<keyword evidence="4" id="KW-1185">Reference proteome</keyword>
<reference evidence="3 4" key="1">
    <citation type="submission" date="2019-06" db="EMBL/GenBank/DDBJ databases">
        <authorList>
            <person name="Livingstone P."/>
            <person name="Whitworth D."/>
        </authorList>
    </citation>
    <scope>NUCLEOTIDE SEQUENCE [LARGE SCALE GENOMIC DNA]</scope>
    <source>
        <strain evidence="3 4">AM401</strain>
    </source>
</reference>
<keyword evidence="1" id="KW-0732">Signal</keyword>
<accession>A0A540X391</accession>
<evidence type="ECO:0000313" key="3">
    <source>
        <dbReference type="EMBL" id="TQF15716.1"/>
    </source>
</evidence>
<evidence type="ECO:0000256" key="1">
    <source>
        <dbReference type="SAM" id="SignalP"/>
    </source>
</evidence>
<dbReference type="RefSeq" id="WP_141642599.1">
    <property type="nucleotide sequence ID" value="NZ_VIFM01000037.1"/>
</dbReference>
<dbReference type="InterPro" id="IPR010895">
    <property type="entry name" value="CHRD"/>
</dbReference>
<dbReference type="Proteomes" id="UP000315369">
    <property type="component" value="Unassembled WGS sequence"/>
</dbReference>
<organism evidence="3 4">
    <name type="scientific">Myxococcus llanfairpwllgwyngyllgogerychwyrndrobwllllantysiliogogogochensis</name>
    <dbReference type="NCBI Taxonomy" id="2590453"/>
    <lineage>
        <taxon>Bacteria</taxon>
        <taxon>Pseudomonadati</taxon>
        <taxon>Myxococcota</taxon>
        <taxon>Myxococcia</taxon>
        <taxon>Myxococcales</taxon>
        <taxon>Cystobacterineae</taxon>
        <taxon>Myxococcaceae</taxon>
        <taxon>Myxococcus</taxon>
    </lineage>
</organism>
<name>A0A540X391_9BACT</name>
<dbReference type="OrthoDB" id="482689at2"/>
<sequence length="211" mass="22870">MRTPLLFTLATTTLLTLSAHAKDPALGATTFTVYEAFLSPAQEPGEESETPKLLEKSLGATAPSTPREARKSRGHGVLKFSKDLTRAYVEFEMKGVNPADILMFHIHCGPPGVLGPVVVDFGELGNLSKTLAEGRLTVELTHANVVFIKDMKGMKPGLPESCPAELGFLAQTKTLASLESLARKGVLYFNLHTKAHTYYGEMRGQLYPAEP</sequence>
<evidence type="ECO:0000259" key="2">
    <source>
        <dbReference type="Pfam" id="PF07452"/>
    </source>
</evidence>
<comment type="caution">
    <text evidence="3">The sequence shown here is derived from an EMBL/GenBank/DDBJ whole genome shotgun (WGS) entry which is preliminary data.</text>
</comment>